<reference evidence="1" key="1">
    <citation type="journal article" date="2023" name="Mol. Biol. Evol.">
        <title>Third-Generation Sequencing Reveals the Adaptive Role of the Epigenome in Three Deep-Sea Polychaetes.</title>
        <authorList>
            <person name="Perez M."/>
            <person name="Aroh O."/>
            <person name="Sun Y."/>
            <person name="Lan Y."/>
            <person name="Juniper S.K."/>
            <person name="Young C.R."/>
            <person name="Angers B."/>
            <person name="Qian P.Y."/>
        </authorList>
    </citation>
    <scope>NUCLEOTIDE SEQUENCE</scope>
    <source>
        <strain evidence="1">R07B-5</strain>
    </source>
</reference>
<dbReference type="AlphaFoldDB" id="A0AAD9JDL9"/>
<comment type="caution">
    <text evidence="1">The sequence shown here is derived from an EMBL/GenBank/DDBJ whole genome shotgun (WGS) entry which is preliminary data.</text>
</comment>
<gene>
    <name evidence="1" type="ORF">NP493_2697g00005</name>
</gene>
<keyword evidence="2" id="KW-1185">Reference proteome</keyword>
<evidence type="ECO:0000313" key="2">
    <source>
        <dbReference type="Proteomes" id="UP001209878"/>
    </source>
</evidence>
<name>A0AAD9JDL9_RIDPI</name>
<proteinExistence type="predicted"/>
<dbReference type="Proteomes" id="UP001209878">
    <property type="component" value="Unassembled WGS sequence"/>
</dbReference>
<organism evidence="1 2">
    <name type="scientific">Ridgeia piscesae</name>
    <name type="common">Tubeworm</name>
    <dbReference type="NCBI Taxonomy" id="27915"/>
    <lineage>
        <taxon>Eukaryota</taxon>
        <taxon>Metazoa</taxon>
        <taxon>Spiralia</taxon>
        <taxon>Lophotrochozoa</taxon>
        <taxon>Annelida</taxon>
        <taxon>Polychaeta</taxon>
        <taxon>Sedentaria</taxon>
        <taxon>Canalipalpata</taxon>
        <taxon>Sabellida</taxon>
        <taxon>Siboglinidae</taxon>
        <taxon>Ridgeia</taxon>
    </lineage>
</organism>
<sequence length="139" mass="15398">MHQVDTSGRVFVSAKVPHLSDGVLHRALCRERVQMELALCGVRELDGSDAHVSVVNGQVVDHALDELEQHVPVVVQAVSGVAVTDAAGTVHHDHDVSLEVDTLGWKERKRLYYVKSISNTNDREGKPLWLKTCLHSFMI</sequence>
<evidence type="ECO:0000313" key="1">
    <source>
        <dbReference type="EMBL" id="KAK2151006.1"/>
    </source>
</evidence>
<accession>A0AAD9JDL9</accession>
<dbReference type="EMBL" id="JAODUO010002678">
    <property type="protein sequence ID" value="KAK2151006.1"/>
    <property type="molecule type" value="Genomic_DNA"/>
</dbReference>
<protein>
    <submittedName>
        <fullName evidence="1">Uncharacterized protein</fullName>
    </submittedName>
</protein>